<dbReference type="PANTHER" id="PTHR34585:SF22">
    <property type="entry name" value="HELIX-TURN-HELIX DOMAIN-CONTAINING PROTEIN"/>
    <property type="match status" value="1"/>
</dbReference>
<comment type="caution">
    <text evidence="2">The sequence shown here is derived from an EMBL/GenBank/DDBJ whole genome shotgun (WGS) entry which is preliminary data.</text>
</comment>
<evidence type="ECO:0000259" key="1">
    <source>
        <dbReference type="Pfam" id="PF12728"/>
    </source>
</evidence>
<dbReference type="SUPFAM" id="SSF46955">
    <property type="entry name" value="Putative DNA-binding domain"/>
    <property type="match status" value="1"/>
</dbReference>
<name>A0A395UN55_PHOVU</name>
<dbReference type="PANTHER" id="PTHR34585">
    <property type="match status" value="1"/>
</dbReference>
<dbReference type="EMBL" id="QRUD01000023">
    <property type="protein sequence ID" value="RGR40005.1"/>
    <property type="molecule type" value="Genomic_DNA"/>
</dbReference>
<dbReference type="AlphaFoldDB" id="A0A395UN55"/>
<protein>
    <submittedName>
        <fullName evidence="2">DNA-binding protein</fullName>
    </submittedName>
</protein>
<sequence length="106" mass="12603">MKTMEIISFEKRTFEEIAAKLDRFVQRVESLCREHGGKETSEWMDNHEVCRRLRISPRTLQTLRDNGTLAFTKIGNRTYYRPDDVERVVGNVEDKRKEARWKGKTI</sequence>
<dbReference type="Pfam" id="PF12728">
    <property type="entry name" value="HTH_17"/>
    <property type="match status" value="1"/>
</dbReference>
<evidence type="ECO:0000313" key="2">
    <source>
        <dbReference type="EMBL" id="RGR40005.1"/>
    </source>
</evidence>
<dbReference type="InterPro" id="IPR041657">
    <property type="entry name" value="HTH_17"/>
</dbReference>
<accession>A0A395UN55</accession>
<proteinExistence type="predicted"/>
<reference evidence="2 3" key="1">
    <citation type="submission" date="2018-08" db="EMBL/GenBank/DDBJ databases">
        <title>A genome reference for cultivated species of the human gut microbiota.</title>
        <authorList>
            <person name="Zou Y."/>
            <person name="Xue W."/>
            <person name="Luo G."/>
        </authorList>
    </citation>
    <scope>NUCLEOTIDE SEQUENCE [LARGE SCALE GENOMIC DNA]</scope>
    <source>
        <strain evidence="2 3">AF25-30LB</strain>
    </source>
</reference>
<organism evidence="2 3">
    <name type="scientific">Phocaeicola vulgatus</name>
    <name type="common">Bacteroides vulgatus</name>
    <dbReference type="NCBI Taxonomy" id="821"/>
    <lineage>
        <taxon>Bacteria</taxon>
        <taxon>Pseudomonadati</taxon>
        <taxon>Bacteroidota</taxon>
        <taxon>Bacteroidia</taxon>
        <taxon>Bacteroidales</taxon>
        <taxon>Bacteroidaceae</taxon>
        <taxon>Phocaeicola</taxon>
    </lineage>
</organism>
<evidence type="ECO:0000313" key="3">
    <source>
        <dbReference type="Proteomes" id="UP000266497"/>
    </source>
</evidence>
<dbReference type="RefSeq" id="WP_117892891.1">
    <property type="nucleotide sequence ID" value="NZ_QRUD01000023.1"/>
</dbReference>
<dbReference type="Proteomes" id="UP000266497">
    <property type="component" value="Unassembled WGS sequence"/>
</dbReference>
<gene>
    <name evidence="2" type="ORF">DWY53_09645</name>
</gene>
<feature type="domain" description="Helix-turn-helix" evidence="1">
    <location>
        <begin position="43"/>
        <end position="87"/>
    </location>
</feature>
<dbReference type="InterPro" id="IPR009061">
    <property type="entry name" value="DNA-bd_dom_put_sf"/>
</dbReference>
<keyword evidence="2" id="KW-0238">DNA-binding</keyword>
<dbReference type="GO" id="GO:0003677">
    <property type="term" value="F:DNA binding"/>
    <property type="evidence" value="ECO:0007669"/>
    <property type="project" value="UniProtKB-KW"/>
</dbReference>